<name>A0A8J6N158_9DELT</name>
<proteinExistence type="predicted"/>
<dbReference type="AlphaFoldDB" id="A0A8J6N158"/>
<accession>A0A8J6N158</accession>
<evidence type="ECO:0000313" key="2">
    <source>
        <dbReference type="Proteomes" id="UP000650524"/>
    </source>
</evidence>
<gene>
    <name evidence="1" type="ORF">H8E19_16305</name>
</gene>
<sequence length="111" mass="12656">MLEISPIMNSAVEDIFGFKTCCGMRAFDQNLEIHVKNVGETPVVVPSHFDLQGPWGSRRINTLMPNGDQQVPPGEIKAFYCTMDDAIWGEAWEMVFYDNDKNSYPVDLRLR</sequence>
<reference evidence="1 2" key="1">
    <citation type="submission" date="2020-08" db="EMBL/GenBank/DDBJ databases">
        <title>Bridging the membrane lipid divide: bacteria of the FCB group superphylum have the potential to synthesize archaeal ether lipids.</title>
        <authorList>
            <person name="Villanueva L."/>
            <person name="Von Meijenfeldt F.A.B."/>
            <person name="Westbye A.B."/>
            <person name="Yadav S."/>
            <person name="Hopmans E.C."/>
            <person name="Dutilh B.E."/>
            <person name="Sinninghe Damste J.S."/>
        </authorList>
    </citation>
    <scope>NUCLEOTIDE SEQUENCE [LARGE SCALE GENOMIC DNA]</scope>
    <source>
        <strain evidence="1">NIOZ-UU27</strain>
    </source>
</reference>
<evidence type="ECO:0000313" key="1">
    <source>
        <dbReference type="EMBL" id="MBC8178967.1"/>
    </source>
</evidence>
<comment type="caution">
    <text evidence="1">The sequence shown here is derived from an EMBL/GenBank/DDBJ whole genome shotgun (WGS) entry which is preliminary data.</text>
</comment>
<dbReference type="Proteomes" id="UP000650524">
    <property type="component" value="Unassembled WGS sequence"/>
</dbReference>
<dbReference type="EMBL" id="JACNJD010000332">
    <property type="protein sequence ID" value="MBC8178967.1"/>
    <property type="molecule type" value="Genomic_DNA"/>
</dbReference>
<protein>
    <submittedName>
        <fullName evidence="1">Uncharacterized protein</fullName>
    </submittedName>
</protein>
<organism evidence="1 2">
    <name type="scientific">Candidatus Desulfacyla euxinica</name>
    <dbReference type="NCBI Taxonomy" id="2841693"/>
    <lineage>
        <taxon>Bacteria</taxon>
        <taxon>Deltaproteobacteria</taxon>
        <taxon>Candidatus Desulfacyla</taxon>
    </lineage>
</organism>